<dbReference type="Gene3D" id="3.40.50.1390">
    <property type="entry name" value="Resolvase, N-terminal catalytic domain"/>
    <property type="match status" value="1"/>
</dbReference>
<accession>A0ABQ5P6Y8</accession>
<dbReference type="InterPro" id="IPR006119">
    <property type="entry name" value="Resolv_N"/>
</dbReference>
<protein>
    <recommendedName>
        <fullName evidence="1">Resolvase/invertase-type recombinase catalytic domain-containing protein</fullName>
    </recommendedName>
</protein>
<reference evidence="2 3" key="1">
    <citation type="submission" date="2022-10" db="EMBL/GenBank/DDBJ databases">
        <title>Draft genome sequence of Streptomyces sp. YSPA8.</title>
        <authorList>
            <person name="Moriuchi R."/>
            <person name="Dohra H."/>
            <person name="Yamamura H."/>
            <person name="Kodani S."/>
        </authorList>
    </citation>
    <scope>NUCLEOTIDE SEQUENCE [LARGE SCALE GENOMIC DNA]</scope>
    <source>
        <strain evidence="2 3">YSPA8</strain>
    </source>
</reference>
<gene>
    <name evidence="2" type="ORF">SYYSPA8_28585</name>
</gene>
<name>A0ABQ5P6Y8_9ACTN</name>
<keyword evidence="3" id="KW-1185">Reference proteome</keyword>
<dbReference type="RefSeq" id="WP_323450320.1">
    <property type="nucleotide sequence ID" value="NZ_BSBI01000014.1"/>
</dbReference>
<dbReference type="Proteomes" id="UP001291653">
    <property type="component" value="Unassembled WGS sequence"/>
</dbReference>
<comment type="caution">
    <text evidence="2">The sequence shown here is derived from an EMBL/GenBank/DDBJ whole genome shotgun (WGS) entry which is preliminary data.</text>
</comment>
<sequence>MTWGFSAFSGCGVIDHATNSRANLLVGSGTTGRYAPYQPVILTVVKMKRLACNAAELMTLPSMLQKDGVQLELLSGPHRGVRPERGGVIVFAVLAVATEVEREGIRQKMLEVLDTAARKGSVGGRLLMDDDKLAVARARCGRGGESATAIARALGVHRASPAGTLPIAPETGAQAFPQLNHVLDVPGMR</sequence>
<evidence type="ECO:0000259" key="1">
    <source>
        <dbReference type="Pfam" id="PF00239"/>
    </source>
</evidence>
<proteinExistence type="predicted"/>
<evidence type="ECO:0000313" key="2">
    <source>
        <dbReference type="EMBL" id="GLF98336.1"/>
    </source>
</evidence>
<feature type="domain" description="Resolvase/invertase-type recombinase catalytic" evidence="1">
    <location>
        <begin position="41"/>
        <end position="121"/>
    </location>
</feature>
<dbReference type="EMBL" id="BSBI01000014">
    <property type="protein sequence ID" value="GLF98336.1"/>
    <property type="molecule type" value="Genomic_DNA"/>
</dbReference>
<organism evidence="2 3">
    <name type="scientific">Streptomyces yaizuensis</name>
    <dbReference type="NCBI Taxonomy" id="2989713"/>
    <lineage>
        <taxon>Bacteria</taxon>
        <taxon>Bacillati</taxon>
        <taxon>Actinomycetota</taxon>
        <taxon>Actinomycetes</taxon>
        <taxon>Kitasatosporales</taxon>
        <taxon>Streptomycetaceae</taxon>
        <taxon>Streptomyces</taxon>
    </lineage>
</organism>
<dbReference type="Pfam" id="PF00239">
    <property type="entry name" value="Resolvase"/>
    <property type="match status" value="1"/>
</dbReference>
<dbReference type="SUPFAM" id="SSF53041">
    <property type="entry name" value="Resolvase-like"/>
    <property type="match status" value="1"/>
</dbReference>
<dbReference type="InterPro" id="IPR036162">
    <property type="entry name" value="Resolvase-like_N_sf"/>
</dbReference>
<evidence type="ECO:0000313" key="3">
    <source>
        <dbReference type="Proteomes" id="UP001291653"/>
    </source>
</evidence>